<evidence type="ECO:0000313" key="6">
    <source>
        <dbReference type="EMBL" id="QCT94061.1"/>
    </source>
</evidence>
<evidence type="ECO:0000256" key="2">
    <source>
        <dbReference type="ARBA" id="ARBA00008841"/>
    </source>
</evidence>
<comment type="similarity">
    <text evidence="2">Belongs to the transposase 27 family.</text>
</comment>
<dbReference type="EMBL" id="CP040463">
    <property type="protein sequence ID" value="QCT94059.1"/>
    <property type="molecule type" value="Genomic_DNA"/>
</dbReference>
<evidence type="ECO:0000256" key="1">
    <source>
        <dbReference type="ARBA" id="ARBA00004091"/>
    </source>
</evidence>
<keyword evidence="11" id="KW-1185">Reference proteome</keyword>
<name>A0ABX5VCE7_9BACT</name>
<gene>
    <name evidence="5" type="ORF">FE773_02365</name>
    <name evidence="6" type="ORF">FE773_02380</name>
    <name evidence="7" type="ORF">FE773_03160</name>
    <name evidence="8" type="ORF">FE773_03725</name>
    <name evidence="9" type="ORF">FE773_04130</name>
    <name evidence="10" type="ORF">FE773_07175</name>
</gene>
<evidence type="ECO:0000313" key="8">
    <source>
        <dbReference type="EMBL" id="QCT94316.1"/>
    </source>
</evidence>
<proteinExistence type="inferred from homology"/>
<dbReference type="PANTHER" id="PTHR33293:SF1">
    <property type="entry name" value="INSERTION ELEMENT IS1 1 PROTEIN INSB-RELATED"/>
    <property type="match status" value="1"/>
</dbReference>
<dbReference type="PANTHER" id="PTHR33293">
    <property type="entry name" value="INSERTION ELEMENT IS1 1 PROTEIN INSB-RELATED"/>
    <property type="match status" value="1"/>
</dbReference>
<keyword evidence="3" id="KW-0815">Transposition</keyword>
<evidence type="ECO:0000256" key="3">
    <source>
        <dbReference type="ARBA" id="ARBA00022578"/>
    </source>
</evidence>
<evidence type="ECO:0000256" key="4">
    <source>
        <dbReference type="ARBA" id="ARBA00023172"/>
    </source>
</evidence>
<evidence type="ECO:0000313" key="10">
    <source>
        <dbReference type="EMBL" id="QCT94978.1"/>
    </source>
</evidence>
<reference evidence="8 11" key="1">
    <citation type="submission" date="2019-05" db="EMBL/GenBank/DDBJ databases">
        <title>A comparative analysis of the Nautiliaceae.</title>
        <authorList>
            <person name="Grosche A."/>
            <person name="Smedile F."/>
            <person name="Vetriani C."/>
        </authorList>
    </citation>
    <scope>NUCLEOTIDE SEQUENCE [LARGE SCALE GENOMIC DNA]</scope>
    <source>
        <strain evidence="8 11">TB-2</strain>
    </source>
</reference>
<evidence type="ECO:0000313" key="9">
    <source>
        <dbReference type="EMBL" id="QCT94390.1"/>
    </source>
</evidence>
<dbReference type="EMBL" id="CP040463">
    <property type="protein sequence ID" value="QCT94210.1"/>
    <property type="molecule type" value="Genomic_DNA"/>
</dbReference>
<evidence type="ECO:0000313" key="11">
    <source>
        <dbReference type="Proteomes" id="UP000306825"/>
    </source>
</evidence>
<sequence>MKMYKELYNEFLAILKKTPIVFSYLCLDELYTFYRKKDNRVYVWSAVGVTKTGRKFYFYFLSKKKNIDSLLSFNFDLPKVEKYYTDGHFAYSNVYGDKASQKKSKYTNLVENLNSQMRDKISYLVRKTKAHAKSFDWLDNRLAMFFFNLNLKGNK</sequence>
<dbReference type="InterPro" id="IPR005063">
    <property type="entry name" value="Transposase_27"/>
</dbReference>
<dbReference type="InterPro" id="IPR051354">
    <property type="entry name" value="Transposase_27_IS1"/>
</dbReference>
<dbReference type="Pfam" id="PF03400">
    <property type="entry name" value="DDE_Tnp_IS1"/>
    <property type="match status" value="1"/>
</dbReference>
<accession>A0ABX5VCE7</accession>
<keyword evidence="4" id="KW-0233">DNA recombination</keyword>
<dbReference type="Proteomes" id="UP000306825">
    <property type="component" value="Chromosome"/>
</dbReference>
<dbReference type="EMBL" id="CP040463">
    <property type="protein sequence ID" value="QCT94316.1"/>
    <property type="molecule type" value="Genomic_DNA"/>
</dbReference>
<protein>
    <submittedName>
        <fullName evidence="8">IS1 family transposase</fullName>
    </submittedName>
</protein>
<comment type="function">
    <text evidence="1">Absolutely required for transposition of IS1.</text>
</comment>
<dbReference type="EMBL" id="CP040463">
    <property type="protein sequence ID" value="QCT94061.1"/>
    <property type="molecule type" value="Genomic_DNA"/>
</dbReference>
<evidence type="ECO:0000313" key="7">
    <source>
        <dbReference type="EMBL" id="QCT94210.1"/>
    </source>
</evidence>
<organism evidence="8 11">
    <name type="scientific">Caminibacter mediatlanticus TB-2</name>
    <dbReference type="NCBI Taxonomy" id="391592"/>
    <lineage>
        <taxon>Bacteria</taxon>
        <taxon>Pseudomonadati</taxon>
        <taxon>Campylobacterota</taxon>
        <taxon>Epsilonproteobacteria</taxon>
        <taxon>Nautiliales</taxon>
        <taxon>Nautiliaceae</taxon>
        <taxon>Caminibacter</taxon>
    </lineage>
</organism>
<dbReference type="EMBL" id="CP040463">
    <property type="protein sequence ID" value="QCT94390.1"/>
    <property type="molecule type" value="Genomic_DNA"/>
</dbReference>
<evidence type="ECO:0000313" key="5">
    <source>
        <dbReference type="EMBL" id="QCT94059.1"/>
    </source>
</evidence>
<dbReference type="EMBL" id="CP040463">
    <property type="protein sequence ID" value="QCT94978.1"/>
    <property type="molecule type" value="Genomic_DNA"/>
</dbReference>